<comment type="caution">
    <text evidence="1">The sequence shown here is derived from an EMBL/GenBank/DDBJ whole genome shotgun (WGS) entry which is preliminary data.</text>
</comment>
<gene>
    <name evidence="1" type="ORF">GCM10022223_43670</name>
</gene>
<proteinExistence type="predicted"/>
<organism evidence="1 2">
    <name type="scientific">Kineosporia mesophila</name>
    <dbReference type="NCBI Taxonomy" id="566012"/>
    <lineage>
        <taxon>Bacteria</taxon>
        <taxon>Bacillati</taxon>
        <taxon>Actinomycetota</taxon>
        <taxon>Actinomycetes</taxon>
        <taxon>Kineosporiales</taxon>
        <taxon>Kineosporiaceae</taxon>
        <taxon>Kineosporia</taxon>
    </lineage>
</organism>
<reference evidence="2" key="1">
    <citation type="journal article" date="2019" name="Int. J. Syst. Evol. Microbiol.">
        <title>The Global Catalogue of Microorganisms (GCM) 10K type strain sequencing project: providing services to taxonomists for standard genome sequencing and annotation.</title>
        <authorList>
            <consortium name="The Broad Institute Genomics Platform"/>
            <consortium name="The Broad Institute Genome Sequencing Center for Infectious Disease"/>
            <person name="Wu L."/>
            <person name="Ma J."/>
        </authorList>
    </citation>
    <scope>NUCLEOTIDE SEQUENCE [LARGE SCALE GENOMIC DNA]</scope>
    <source>
        <strain evidence="2">JCM 16902</strain>
    </source>
</reference>
<dbReference type="Proteomes" id="UP001501074">
    <property type="component" value="Unassembled WGS sequence"/>
</dbReference>
<name>A0ABP7A1F5_9ACTN</name>
<keyword evidence="2" id="KW-1185">Reference proteome</keyword>
<dbReference type="Pfam" id="PF11225">
    <property type="entry name" value="DUF3024"/>
    <property type="match status" value="1"/>
</dbReference>
<evidence type="ECO:0000313" key="2">
    <source>
        <dbReference type="Proteomes" id="UP001501074"/>
    </source>
</evidence>
<accession>A0ABP7A1F5</accession>
<protein>
    <recommendedName>
        <fullName evidence="3">Transposase</fullName>
    </recommendedName>
</protein>
<evidence type="ECO:0008006" key="3">
    <source>
        <dbReference type="Google" id="ProtNLM"/>
    </source>
</evidence>
<sequence>MARYGRLTAMTILPETDVARIQEWCSARVPEHARDQVRVEADIAERHVTIVECRPPWRPEAGPEWTRLPVARLRYTKSTKKWSLYWRDRNLKFHIYDRLPADTDVDVLLTEINQDPTAIFWG</sequence>
<dbReference type="EMBL" id="BAAAZO010000008">
    <property type="protein sequence ID" value="GAA3621980.1"/>
    <property type="molecule type" value="Genomic_DNA"/>
</dbReference>
<dbReference type="InterPro" id="IPR021388">
    <property type="entry name" value="DUF3024"/>
</dbReference>
<evidence type="ECO:0000313" key="1">
    <source>
        <dbReference type="EMBL" id="GAA3621980.1"/>
    </source>
</evidence>